<dbReference type="EC" id="2.7.6.1" evidence="3"/>
<sequence length="374" mass="40221">MFRQLVARHGSRALALGVAAAGVALGAQHQQLQSTALAEDSFPRAVPVAKHPKINGLKIFSGNANHELASNVAKLVGVELGKITVERFADGEVNLMVHENVRGKDVYIVQPTCVPVNENLMELLLMVSTMRRSSARRITAVIPYYGYARQDRKMAARVPISAADVARLLEAMGVDRVIAVDLHCGQIQGFFGPHVPVDNLDGGLVGVSYFGNHNLVNPVVVSPDAGGVARAKKFREWLVGKHGLPNTGLAMIIKQRIKAGEIDRMDLVGQVEGSDCIIVDDMIDTAGTLCKAAQHLADHGARNVYAFASHGLFNGAANERIKKSALKEVVVVNTTPLPKNCEGNEKIVQLDIAPLLAQAIQNIHGKKSVSQLFH</sequence>
<comment type="pathway">
    <text evidence="2">Metabolic intermediate biosynthesis; 5-phospho-alpha-D-ribose 1-diphosphate biosynthesis; 5-phospho-alpha-D-ribose 1-diphosphate from D-ribose 5-phosphate (route I): step 1/1.</text>
</comment>
<dbReference type="PANTHER" id="PTHR10210">
    <property type="entry name" value="RIBOSE-PHOSPHATE DIPHOSPHOKINASE FAMILY MEMBER"/>
    <property type="match status" value="1"/>
</dbReference>
<keyword evidence="10" id="KW-0460">Magnesium</keyword>
<feature type="domain" description="Ribose-phosphate pyrophosphokinase N-terminal" evidence="12">
    <location>
        <begin position="57"/>
        <end position="173"/>
    </location>
</feature>
<evidence type="ECO:0000256" key="1">
    <source>
        <dbReference type="ARBA" id="ARBA00001946"/>
    </source>
</evidence>
<evidence type="ECO:0000256" key="2">
    <source>
        <dbReference type="ARBA" id="ARBA00004996"/>
    </source>
</evidence>
<dbReference type="InterPro" id="IPR000836">
    <property type="entry name" value="PRTase_dom"/>
</dbReference>
<dbReference type="InterPro" id="IPR005946">
    <property type="entry name" value="Rib-P_diPkinase"/>
</dbReference>
<dbReference type="Pfam" id="PF14572">
    <property type="entry name" value="Pribosyl_synth"/>
    <property type="match status" value="1"/>
</dbReference>
<dbReference type="SMART" id="SM01400">
    <property type="entry name" value="Pribosyltran_N"/>
    <property type="match status" value="1"/>
</dbReference>
<dbReference type="GO" id="GO:0005737">
    <property type="term" value="C:cytoplasm"/>
    <property type="evidence" value="ECO:0007669"/>
    <property type="project" value="TreeGrafter"/>
</dbReference>
<gene>
    <name evidence="13" type="primary">PRPS2_2</name>
    <name evidence="13" type="ORF">PHYBOEH_005318</name>
</gene>
<evidence type="ECO:0000256" key="8">
    <source>
        <dbReference type="ARBA" id="ARBA00022777"/>
    </source>
</evidence>
<evidence type="ECO:0000313" key="14">
    <source>
        <dbReference type="Proteomes" id="UP000693981"/>
    </source>
</evidence>
<keyword evidence="4" id="KW-0808">Transferase</keyword>
<keyword evidence="5" id="KW-0479">Metal-binding</keyword>
<dbReference type="GO" id="GO:0016301">
    <property type="term" value="F:kinase activity"/>
    <property type="evidence" value="ECO:0007669"/>
    <property type="project" value="UniProtKB-KW"/>
</dbReference>
<reference evidence="13" key="1">
    <citation type="submission" date="2021-02" db="EMBL/GenBank/DDBJ databases">
        <authorList>
            <person name="Palmer J.M."/>
        </authorList>
    </citation>
    <scope>NUCLEOTIDE SEQUENCE</scope>
    <source>
        <strain evidence="13">SCRP23</strain>
    </source>
</reference>
<dbReference type="InterPro" id="IPR029099">
    <property type="entry name" value="Pribosyltran_N"/>
</dbReference>
<dbReference type="Proteomes" id="UP000693981">
    <property type="component" value="Unassembled WGS sequence"/>
</dbReference>
<dbReference type="GO" id="GO:0006164">
    <property type="term" value="P:purine nucleotide biosynthetic process"/>
    <property type="evidence" value="ECO:0007669"/>
    <property type="project" value="TreeGrafter"/>
</dbReference>
<dbReference type="EMBL" id="JAGDFL010000028">
    <property type="protein sequence ID" value="KAG7400518.1"/>
    <property type="molecule type" value="Genomic_DNA"/>
</dbReference>
<accession>A0A8T1X868</accession>
<dbReference type="PANTHER" id="PTHR10210:SF32">
    <property type="entry name" value="RIBOSE-PHOSPHATE PYROPHOSPHOKINASE 2"/>
    <property type="match status" value="1"/>
</dbReference>
<evidence type="ECO:0000256" key="11">
    <source>
        <dbReference type="ARBA" id="ARBA00049535"/>
    </source>
</evidence>
<dbReference type="GO" id="GO:0002189">
    <property type="term" value="C:ribose phosphate diphosphokinase complex"/>
    <property type="evidence" value="ECO:0007669"/>
    <property type="project" value="TreeGrafter"/>
</dbReference>
<protein>
    <recommendedName>
        <fullName evidence="3">ribose-phosphate diphosphokinase</fullName>
        <ecNumber evidence="3">2.7.6.1</ecNumber>
    </recommendedName>
</protein>
<dbReference type="GO" id="GO:0006015">
    <property type="term" value="P:5-phosphoribose 1-diphosphate biosynthetic process"/>
    <property type="evidence" value="ECO:0007669"/>
    <property type="project" value="TreeGrafter"/>
</dbReference>
<dbReference type="CDD" id="cd06223">
    <property type="entry name" value="PRTases_typeI"/>
    <property type="match status" value="1"/>
</dbReference>
<keyword evidence="8" id="KW-0418">Kinase</keyword>
<evidence type="ECO:0000256" key="4">
    <source>
        <dbReference type="ARBA" id="ARBA00022679"/>
    </source>
</evidence>
<keyword evidence="6" id="KW-0545">Nucleotide biosynthesis</keyword>
<evidence type="ECO:0000256" key="9">
    <source>
        <dbReference type="ARBA" id="ARBA00022840"/>
    </source>
</evidence>
<evidence type="ECO:0000313" key="13">
    <source>
        <dbReference type="EMBL" id="KAG7400518.1"/>
    </source>
</evidence>
<dbReference type="NCBIfam" id="NF002320">
    <property type="entry name" value="PRK01259.1"/>
    <property type="match status" value="1"/>
</dbReference>
<dbReference type="GO" id="GO:0004749">
    <property type="term" value="F:ribose phosphate diphosphokinase activity"/>
    <property type="evidence" value="ECO:0007669"/>
    <property type="project" value="UniProtKB-EC"/>
</dbReference>
<dbReference type="FunFam" id="3.40.50.2020:FF:000037">
    <property type="entry name" value="Phosphoribosylpyrophosphate synthetase"/>
    <property type="match status" value="1"/>
</dbReference>
<dbReference type="GO" id="GO:0005524">
    <property type="term" value="F:ATP binding"/>
    <property type="evidence" value="ECO:0007669"/>
    <property type="project" value="UniProtKB-KW"/>
</dbReference>
<dbReference type="Pfam" id="PF13793">
    <property type="entry name" value="Pribosyltran_N"/>
    <property type="match status" value="1"/>
</dbReference>
<comment type="cofactor">
    <cofactor evidence="1">
        <name>Mg(2+)</name>
        <dbReference type="ChEBI" id="CHEBI:18420"/>
    </cofactor>
</comment>
<keyword evidence="7" id="KW-0547">Nucleotide-binding</keyword>
<evidence type="ECO:0000256" key="7">
    <source>
        <dbReference type="ARBA" id="ARBA00022741"/>
    </source>
</evidence>
<comment type="caution">
    <text evidence="13">The sequence shown here is derived from an EMBL/GenBank/DDBJ whole genome shotgun (WGS) entry which is preliminary data.</text>
</comment>
<keyword evidence="14" id="KW-1185">Reference proteome</keyword>
<keyword evidence="9" id="KW-0067">ATP-binding</keyword>
<proteinExistence type="predicted"/>
<evidence type="ECO:0000256" key="6">
    <source>
        <dbReference type="ARBA" id="ARBA00022727"/>
    </source>
</evidence>
<organism evidence="13 14">
    <name type="scientific">Phytophthora boehmeriae</name>
    <dbReference type="NCBI Taxonomy" id="109152"/>
    <lineage>
        <taxon>Eukaryota</taxon>
        <taxon>Sar</taxon>
        <taxon>Stramenopiles</taxon>
        <taxon>Oomycota</taxon>
        <taxon>Peronosporomycetes</taxon>
        <taxon>Peronosporales</taxon>
        <taxon>Peronosporaceae</taxon>
        <taxon>Phytophthora</taxon>
    </lineage>
</organism>
<dbReference type="AlphaFoldDB" id="A0A8T1X868"/>
<name>A0A8T1X868_9STRA</name>
<dbReference type="GO" id="GO:0000287">
    <property type="term" value="F:magnesium ion binding"/>
    <property type="evidence" value="ECO:0007669"/>
    <property type="project" value="InterPro"/>
</dbReference>
<comment type="catalytic activity">
    <reaction evidence="11">
        <text>D-ribose 5-phosphate + ATP = 5-phospho-alpha-D-ribose 1-diphosphate + AMP + H(+)</text>
        <dbReference type="Rhea" id="RHEA:15609"/>
        <dbReference type="ChEBI" id="CHEBI:15378"/>
        <dbReference type="ChEBI" id="CHEBI:30616"/>
        <dbReference type="ChEBI" id="CHEBI:58017"/>
        <dbReference type="ChEBI" id="CHEBI:78346"/>
        <dbReference type="ChEBI" id="CHEBI:456215"/>
        <dbReference type="EC" id="2.7.6.1"/>
    </reaction>
</comment>
<evidence type="ECO:0000256" key="5">
    <source>
        <dbReference type="ARBA" id="ARBA00022723"/>
    </source>
</evidence>
<dbReference type="NCBIfam" id="TIGR01251">
    <property type="entry name" value="ribP_PPkin"/>
    <property type="match status" value="1"/>
</dbReference>
<dbReference type="FunFam" id="3.40.50.2020:FF:000001">
    <property type="entry name" value="Ribose-phosphate pyrophosphokinase"/>
    <property type="match status" value="1"/>
</dbReference>
<evidence type="ECO:0000256" key="3">
    <source>
        <dbReference type="ARBA" id="ARBA00013247"/>
    </source>
</evidence>
<evidence type="ECO:0000256" key="10">
    <source>
        <dbReference type="ARBA" id="ARBA00022842"/>
    </source>
</evidence>
<evidence type="ECO:0000259" key="12">
    <source>
        <dbReference type="Pfam" id="PF13793"/>
    </source>
</evidence>
<dbReference type="OrthoDB" id="413572at2759"/>